<keyword evidence="3" id="KW-1185">Reference proteome</keyword>
<name>A0A158ASJ4_9BURK</name>
<dbReference type="EMBL" id="FCOA02000007">
    <property type="protein sequence ID" value="SAK60620.1"/>
    <property type="molecule type" value="Genomic_DNA"/>
</dbReference>
<gene>
    <name evidence="2" type="ORF">AWB79_02723</name>
</gene>
<evidence type="ECO:0000256" key="1">
    <source>
        <dbReference type="SAM" id="MobiDB-lite"/>
    </source>
</evidence>
<reference evidence="2" key="1">
    <citation type="submission" date="2016-01" db="EMBL/GenBank/DDBJ databases">
        <authorList>
            <person name="Peeters C."/>
        </authorList>
    </citation>
    <scope>NUCLEOTIDE SEQUENCE</scope>
    <source>
        <strain evidence="2">LMG 29322</strain>
    </source>
</reference>
<feature type="region of interest" description="Disordered" evidence="1">
    <location>
        <begin position="52"/>
        <end position="107"/>
    </location>
</feature>
<evidence type="ECO:0000313" key="2">
    <source>
        <dbReference type="EMBL" id="SAK60620.1"/>
    </source>
</evidence>
<proteinExistence type="predicted"/>
<comment type="caution">
    <text evidence="2">The sequence shown here is derived from an EMBL/GenBank/DDBJ whole genome shotgun (WGS) entry which is preliminary data.</text>
</comment>
<dbReference type="Proteomes" id="UP000054851">
    <property type="component" value="Unassembled WGS sequence"/>
</dbReference>
<protein>
    <submittedName>
        <fullName evidence="2">Uncharacterized protein</fullName>
    </submittedName>
</protein>
<dbReference type="OrthoDB" id="9132012at2"/>
<accession>A0A158ASJ4</accession>
<organism evidence="2 3">
    <name type="scientific">Caballeronia hypogeia</name>
    <dbReference type="NCBI Taxonomy" id="1777140"/>
    <lineage>
        <taxon>Bacteria</taxon>
        <taxon>Pseudomonadati</taxon>
        <taxon>Pseudomonadota</taxon>
        <taxon>Betaproteobacteria</taxon>
        <taxon>Burkholderiales</taxon>
        <taxon>Burkholderiaceae</taxon>
        <taxon>Caballeronia</taxon>
    </lineage>
</organism>
<dbReference type="RefSeq" id="WP_061167944.1">
    <property type="nucleotide sequence ID" value="NZ_FCOA02000007.1"/>
</dbReference>
<dbReference type="AlphaFoldDB" id="A0A158ASJ4"/>
<feature type="compositionally biased region" description="Basic and acidic residues" evidence="1">
    <location>
        <begin position="84"/>
        <end position="96"/>
    </location>
</feature>
<evidence type="ECO:0000313" key="3">
    <source>
        <dbReference type="Proteomes" id="UP000054851"/>
    </source>
</evidence>
<dbReference type="STRING" id="1777140.AWB79_02723"/>
<sequence>MRGAIEIKLTVSEAVTPTLFAALMAVSNPRQRAALLKRLADDALRGRGSVGLVPTADQAHTAAQQSEVTDRGAAAIETQMKPASGEDEKPQVRAEYPEQSSPIGDDRHLNYLADSLSAFA</sequence>